<keyword evidence="3" id="KW-1185">Reference proteome</keyword>
<dbReference type="InterPro" id="IPR037666">
    <property type="entry name" value="CCDC43"/>
</dbReference>
<evidence type="ECO:0000313" key="3">
    <source>
        <dbReference type="Proteomes" id="UP000193986"/>
    </source>
</evidence>
<feature type="region of interest" description="Disordered" evidence="1">
    <location>
        <begin position="85"/>
        <end position="116"/>
    </location>
</feature>
<protein>
    <recommendedName>
        <fullName evidence="4">Coiled-coil domain-containing protein 43</fullName>
    </recommendedName>
</protein>
<evidence type="ECO:0000313" key="2">
    <source>
        <dbReference type="EMBL" id="ORY29369.1"/>
    </source>
</evidence>
<dbReference type="OrthoDB" id="2594971at2759"/>
<sequence length="258" mass="29047">MSSEAESSSQALERFLSSQLASLSLTVPQDDVEFMSRFIEEEGLEREEKVEGARAMLEGVIEEGELPLEGVDDVLGKAIDEWTRLKKEEEDRLAEEDASSSEEDERTSKPADILASLTPEELAAAQRQALLRQYAYVEGSAEEEEERRLGAGAPPRGDSVKRTEEEKAAEERRRLVEAAIRLDSKKKKHKKAKQVDLLAPNLNKDKAIYLTQIQRDAQKKASAERRDRDKAALEKQKADQVKAKADKQKKTAKQERRA</sequence>
<evidence type="ECO:0008006" key="4">
    <source>
        <dbReference type="Google" id="ProtNLM"/>
    </source>
</evidence>
<name>A0A1Y2B3G3_9TREE</name>
<dbReference type="InParanoid" id="A0A1Y2B3G3"/>
<reference evidence="2 3" key="1">
    <citation type="submission" date="2016-07" db="EMBL/GenBank/DDBJ databases">
        <title>Pervasive Adenine N6-methylation of Active Genes in Fungi.</title>
        <authorList>
            <consortium name="DOE Joint Genome Institute"/>
            <person name="Mondo S.J."/>
            <person name="Dannebaum R.O."/>
            <person name="Kuo R.C."/>
            <person name="Labutti K."/>
            <person name="Haridas S."/>
            <person name="Kuo A."/>
            <person name="Salamov A."/>
            <person name="Ahrendt S.R."/>
            <person name="Lipzen A."/>
            <person name="Sullivan W."/>
            <person name="Andreopoulos W.B."/>
            <person name="Clum A."/>
            <person name="Lindquist E."/>
            <person name="Daum C."/>
            <person name="Ramamoorthy G.K."/>
            <person name="Gryganskyi A."/>
            <person name="Culley D."/>
            <person name="Magnuson J.K."/>
            <person name="James T.Y."/>
            <person name="O'Malley M.A."/>
            <person name="Stajich J.E."/>
            <person name="Spatafora J.W."/>
            <person name="Visel A."/>
            <person name="Grigoriev I.V."/>
        </authorList>
    </citation>
    <scope>NUCLEOTIDE SEQUENCE [LARGE SCALE GENOMIC DNA]</scope>
    <source>
        <strain evidence="2 3">68-887.2</strain>
    </source>
</reference>
<dbReference type="PANTHER" id="PTHR31684:SF2">
    <property type="entry name" value="COILED-COIL DOMAIN-CONTAINING PROTEIN 43"/>
    <property type="match status" value="1"/>
</dbReference>
<dbReference type="Proteomes" id="UP000193986">
    <property type="component" value="Unassembled WGS sequence"/>
</dbReference>
<dbReference type="PANTHER" id="PTHR31684">
    <property type="entry name" value="COILED-COIL DOMAIN-CONTAINING PROTEIN 43"/>
    <property type="match status" value="1"/>
</dbReference>
<comment type="caution">
    <text evidence="2">The sequence shown here is derived from an EMBL/GenBank/DDBJ whole genome shotgun (WGS) entry which is preliminary data.</text>
</comment>
<feature type="compositionally biased region" description="Basic and acidic residues" evidence="1">
    <location>
        <begin position="216"/>
        <end position="258"/>
    </location>
</feature>
<feature type="compositionally biased region" description="Basic and acidic residues" evidence="1">
    <location>
        <begin position="158"/>
        <end position="171"/>
    </location>
</feature>
<feature type="region of interest" description="Disordered" evidence="1">
    <location>
        <begin position="141"/>
        <end position="171"/>
    </location>
</feature>
<gene>
    <name evidence="2" type="ORF">BCR39DRAFT_565179</name>
</gene>
<proteinExistence type="predicted"/>
<organism evidence="2 3">
    <name type="scientific">Naematelia encephala</name>
    <dbReference type="NCBI Taxonomy" id="71784"/>
    <lineage>
        <taxon>Eukaryota</taxon>
        <taxon>Fungi</taxon>
        <taxon>Dikarya</taxon>
        <taxon>Basidiomycota</taxon>
        <taxon>Agaricomycotina</taxon>
        <taxon>Tremellomycetes</taxon>
        <taxon>Tremellales</taxon>
        <taxon>Naemateliaceae</taxon>
        <taxon>Naematelia</taxon>
    </lineage>
</organism>
<dbReference type="EMBL" id="MCFC01000026">
    <property type="protein sequence ID" value="ORY29369.1"/>
    <property type="molecule type" value="Genomic_DNA"/>
</dbReference>
<evidence type="ECO:0000256" key="1">
    <source>
        <dbReference type="SAM" id="MobiDB-lite"/>
    </source>
</evidence>
<feature type="compositionally biased region" description="Acidic residues" evidence="1">
    <location>
        <begin position="91"/>
        <end position="105"/>
    </location>
</feature>
<accession>A0A1Y2B3G3</accession>
<feature type="region of interest" description="Disordered" evidence="1">
    <location>
        <begin position="214"/>
        <end position="258"/>
    </location>
</feature>
<dbReference type="AlphaFoldDB" id="A0A1Y2B3G3"/>